<accession>A0A163UYQ2</accession>
<feature type="compositionally biased region" description="Polar residues" evidence="1">
    <location>
        <begin position="651"/>
        <end position="668"/>
    </location>
</feature>
<evidence type="ECO:0000256" key="1">
    <source>
        <dbReference type="SAM" id="MobiDB-lite"/>
    </source>
</evidence>
<dbReference type="STRING" id="4829.A0A163UYQ2"/>
<proteinExistence type="predicted"/>
<feature type="compositionally biased region" description="Low complexity" evidence="1">
    <location>
        <begin position="571"/>
        <end position="606"/>
    </location>
</feature>
<dbReference type="SUPFAM" id="SSF50729">
    <property type="entry name" value="PH domain-like"/>
    <property type="match status" value="1"/>
</dbReference>
<reference evidence="3" key="1">
    <citation type="submission" date="2016-04" db="EMBL/GenBank/DDBJ databases">
        <authorList>
            <person name="Evans L.H."/>
            <person name="Alamgir A."/>
            <person name="Owens N."/>
            <person name="Weber N.D."/>
            <person name="Virtaneva K."/>
            <person name="Barbian K."/>
            <person name="Babar A."/>
            <person name="Rosenke K."/>
        </authorList>
    </citation>
    <scope>NUCLEOTIDE SEQUENCE [LARGE SCALE GENOMIC DNA]</scope>
    <source>
        <strain evidence="3">CBS 101.48</strain>
    </source>
</reference>
<feature type="domain" description="PH" evidence="2">
    <location>
        <begin position="233"/>
        <end position="370"/>
    </location>
</feature>
<dbReference type="OrthoDB" id="5563754at2759"/>
<feature type="region of interest" description="Disordered" evidence="1">
    <location>
        <begin position="47"/>
        <end position="94"/>
    </location>
</feature>
<dbReference type="Proteomes" id="UP000078561">
    <property type="component" value="Unassembled WGS sequence"/>
</dbReference>
<dbReference type="InterPro" id="IPR001849">
    <property type="entry name" value="PH_domain"/>
</dbReference>
<protein>
    <recommendedName>
        <fullName evidence="2">PH domain-containing protein</fullName>
    </recommendedName>
</protein>
<feature type="region of interest" description="Disordered" evidence="1">
    <location>
        <begin position="565"/>
        <end position="750"/>
    </location>
</feature>
<feature type="region of interest" description="Disordered" evidence="1">
    <location>
        <begin position="912"/>
        <end position="956"/>
    </location>
</feature>
<dbReference type="EMBL" id="LT551959">
    <property type="protein sequence ID" value="SAL97807.1"/>
    <property type="molecule type" value="Genomic_DNA"/>
</dbReference>
<keyword evidence="4" id="KW-1185">Reference proteome</keyword>
<dbReference type="InParanoid" id="A0A163UYQ2"/>
<sequence>MPTFLSSSSSRPQSPSITKAQQWLNSVTPLPRSSLSESALPSRRVILRSNNSNHSTTSSLTGSTVSSIRPSRFVKPTPVSSCNNSLKAKSHSGNGDTDAMDVFISLFEDYSQKVYMEGYLMHQDKKYFVELCGTTLALWDIEQPGEVVVPEYIPIMVDTKAYPTLRQQFTLVLSHKNKSMVFDTLDPVSLTKWICALHLARFERQLLNQYFTLHLFNSASYTSQPSSITTTTTTSSAGYLQVLLSVNKNEWKRLWVVVSNGNNNSNQGTLSKRSKFLHKQDPASSTMHLPPSCPQFILMESKKSKSPLLTLKRVDHAYAVYPESASLVGQSTLIRLEGVQQDDQPMAILLMADSSAHMTQWLSSLYNTFKLYGRPEALVQDPMNPVALNFGERLPDNNDDNGSGSSWWLNTEDITQYMDVLGSMDNLGIHQLLVNALQQKQASTLQQPSTTAYSQPRANSLPLITVESMDPPRQRSTSDAGILNTPLNRSALHSQIADSSDESNANSSDDDDDFDDADDFDAEADSDDEPIGKSKQVTSRRSSSSSKNVLSSFLMPDFDFGNGFDSDRRGSSSSSSILLSRGPSPTSSSIITRTSSQQKHQQKQQQRSAKESPQHSSGSSSTTSSSGNSGSTNKRSAPTPPPSSSLFGDFSLTTDFSKYLDPNSTVSRLSAPDRKYSLPSNVKLYGTAPKGGPRTSDSTGLDRRSSSWNEYGWDTRSPRGDYLDDDYLGDEYDEDRTTTGEDDYDSDDPEYDQDGPLIPSLNDHFAPRNSLLDTHAGEQLSAKEQIEYARATGQPLIQVPSKPKAPKGGLVGVISQREMSRRQGNGSRVTDRVNQHHANRFEREKERRILEQRQQQYMKHQIMMYTASNGYAPNRYVHPMMMHAYQSPVLASPLMSPTPPFGRPYSPSAYPGIPTFNPIASTSSGSDPHSRQVLSEEEDEDEPLCSPSMVYRTPLK</sequence>
<evidence type="ECO:0000313" key="3">
    <source>
        <dbReference type="EMBL" id="SAL97807.1"/>
    </source>
</evidence>
<feature type="compositionally biased region" description="Polar residues" evidence="1">
    <location>
        <begin position="78"/>
        <end position="94"/>
    </location>
</feature>
<dbReference type="OMA" id="MASAIWA"/>
<organism evidence="3">
    <name type="scientific">Absidia glauca</name>
    <name type="common">Pin mould</name>
    <dbReference type="NCBI Taxonomy" id="4829"/>
    <lineage>
        <taxon>Eukaryota</taxon>
        <taxon>Fungi</taxon>
        <taxon>Fungi incertae sedis</taxon>
        <taxon>Mucoromycota</taxon>
        <taxon>Mucoromycotina</taxon>
        <taxon>Mucoromycetes</taxon>
        <taxon>Mucorales</taxon>
        <taxon>Cunninghamellaceae</taxon>
        <taxon>Absidia</taxon>
    </lineage>
</organism>
<dbReference type="PROSITE" id="PS50003">
    <property type="entry name" value="PH_DOMAIN"/>
    <property type="match status" value="1"/>
</dbReference>
<feature type="compositionally biased region" description="Polar residues" evidence="1">
    <location>
        <begin position="918"/>
        <end position="927"/>
    </location>
</feature>
<dbReference type="Pfam" id="PF25381">
    <property type="entry name" value="PH_26"/>
    <property type="match status" value="1"/>
</dbReference>
<feature type="compositionally biased region" description="Low complexity" evidence="1">
    <location>
        <begin position="616"/>
        <end position="633"/>
    </location>
</feature>
<evidence type="ECO:0000259" key="2">
    <source>
        <dbReference type="PROSITE" id="PS50003"/>
    </source>
</evidence>
<feature type="region of interest" description="Disordered" evidence="1">
    <location>
        <begin position="465"/>
        <end position="484"/>
    </location>
</feature>
<feature type="compositionally biased region" description="Acidic residues" evidence="1">
    <location>
        <begin position="508"/>
        <end position="529"/>
    </location>
</feature>
<feature type="compositionally biased region" description="Acidic residues" evidence="1">
    <location>
        <begin position="723"/>
        <end position="750"/>
    </location>
</feature>
<feature type="region of interest" description="Disordered" evidence="1">
    <location>
        <begin position="494"/>
        <end position="548"/>
    </location>
</feature>
<dbReference type="SMART" id="SM00233">
    <property type="entry name" value="PH"/>
    <property type="match status" value="2"/>
</dbReference>
<feature type="compositionally biased region" description="Polar residues" evidence="1">
    <location>
        <begin position="474"/>
        <end position="484"/>
    </location>
</feature>
<evidence type="ECO:0000313" key="4">
    <source>
        <dbReference type="Proteomes" id="UP000078561"/>
    </source>
</evidence>
<dbReference type="InterPro" id="IPR058155">
    <property type="entry name" value="Skg3/CAF120-like_PH"/>
</dbReference>
<feature type="compositionally biased region" description="Low complexity" evidence="1">
    <location>
        <begin position="49"/>
        <end position="67"/>
    </location>
</feature>
<dbReference type="AlphaFoldDB" id="A0A163UYQ2"/>
<feature type="compositionally biased region" description="Low complexity" evidence="1">
    <location>
        <begin position="533"/>
        <end position="548"/>
    </location>
</feature>
<gene>
    <name evidence="3" type="primary">ABSGL_03323.1 scaffold 4426</name>
</gene>
<name>A0A163UYQ2_ABSGL</name>